<dbReference type="InterPro" id="IPR047610">
    <property type="entry name" value="ImuA_translesion"/>
</dbReference>
<dbReference type="InterPro" id="IPR027417">
    <property type="entry name" value="P-loop_NTPase"/>
</dbReference>
<dbReference type="Gene3D" id="3.40.50.300">
    <property type="entry name" value="P-loop containing nucleotide triphosphate hydrolases"/>
    <property type="match status" value="1"/>
</dbReference>
<dbReference type="OrthoDB" id="9811176at2"/>
<reference evidence="1 2" key="1">
    <citation type="journal article" date="2011" name="J. Bacteriol.">
        <title>Genome sequence of strain IMCC3088, a proteorhodopsin-containing marine bacterium belonging to the OM60/NOR5 clade.</title>
        <authorList>
            <person name="Jang Y."/>
            <person name="Oh H.M."/>
            <person name="Kang I."/>
            <person name="Lee K."/>
            <person name="Yang S.J."/>
            <person name="Cho J.C."/>
        </authorList>
    </citation>
    <scope>NUCLEOTIDE SEQUENCE [LARGE SCALE GENOMIC DNA]</scope>
    <source>
        <strain evidence="1 2">IMCC3088</strain>
    </source>
</reference>
<evidence type="ECO:0000313" key="1">
    <source>
        <dbReference type="EMBL" id="EGG28764.1"/>
    </source>
</evidence>
<keyword evidence="2" id="KW-1185">Reference proteome</keyword>
<proteinExistence type="predicted"/>
<dbReference type="RefSeq" id="WP_009576784.1">
    <property type="nucleotide sequence ID" value="NZ_AEIG01000085.1"/>
</dbReference>
<sequence length="237" mass="26320">MNALLEQAIQREDTWLGGFNVGELNVSTYRRCQSTGYAPLDAVLTGGGWPLGNTIELLSDGHGLGAMGVFLPIMHRLSSRGQWQAFINPPCAPYAPLLEARDIPTEQVLLVHTDSKEDILWSIEQAITHNTCATVFAWLGHHRYSYAELRKLQLAATEHDNLIVLFRPLSAADEHAPACLRLKVSAYREFEIIKQRGGKQQVQVNLPASDDLPNQPQLWELPVSTTQQAAIQTVAYP</sequence>
<name>F3L4M5_9GAMM</name>
<dbReference type="STRING" id="2518989.IMCC3088_2626"/>
<dbReference type="eggNOG" id="COG4544">
    <property type="taxonomic scope" value="Bacteria"/>
</dbReference>
<gene>
    <name evidence="1" type="ORF">IMCC3088_2626</name>
</gene>
<accession>F3L4M5</accession>
<dbReference type="Proteomes" id="UP000005615">
    <property type="component" value="Unassembled WGS sequence"/>
</dbReference>
<dbReference type="EMBL" id="AEIG01000085">
    <property type="protein sequence ID" value="EGG28764.1"/>
    <property type="molecule type" value="Genomic_DNA"/>
</dbReference>
<evidence type="ECO:0000313" key="2">
    <source>
        <dbReference type="Proteomes" id="UP000005615"/>
    </source>
</evidence>
<dbReference type="AlphaFoldDB" id="F3L4M5"/>
<dbReference type="NCBIfam" id="NF033429">
    <property type="entry name" value="ImuA_translesion"/>
    <property type="match status" value="1"/>
</dbReference>
<comment type="caution">
    <text evidence="1">The sequence shown here is derived from an EMBL/GenBank/DDBJ whole genome shotgun (WGS) entry which is preliminary data.</text>
</comment>
<organism evidence="1 2">
    <name type="scientific">Aequoribacter fuscus</name>
    <dbReference type="NCBI Taxonomy" id="2518989"/>
    <lineage>
        <taxon>Bacteria</taxon>
        <taxon>Pseudomonadati</taxon>
        <taxon>Pseudomonadota</taxon>
        <taxon>Gammaproteobacteria</taxon>
        <taxon>Cellvibrionales</taxon>
        <taxon>Halieaceae</taxon>
        <taxon>Aequoribacter</taxon>
    </lineage>
</organism>
<dbReference type="PIRSF" id="PIRSF037290">
    <property type="entry name" value="UCP037290"/>
    <property type="match status" value="1"/>
</dbReference>
<dbReference type="SUPFAM" id="SSF52540">
    <property type="entry name" value="P-loop containing nucleoside triphosphate hydrolases"/>
    <property type="match status" value="1"/>
</dbReference>
<dbReference type="InterPro" id="IPR017166">
    <property type="entry name" value="UCP037290"/>
</dbReference>
<protein>
    <submittedName>
        <fullName evidence="1">RecA/RadA recombinase</fullName>
    </submittedName>
</protein>